<name>A0ABV2G7X0_9BACL</name>
<sequence>MAHYGKVLGGIVFSGDQPFDTGPVIPLDEDERKVGGECIDDHHPSGPRRIPQKEKKGGGDEEPMRPLCTAGFKDKLIQIIRVCGKQLFFLKTNAKNRISIRKAIFPTFHPQQPLPSFPSFFPSPDSGKE</sequence>
<comment type="caution">
    <text evidence="2">The sequence shown here is derived from an EMBL/GenBank/DDBJ whole genome shotgun (WGS) entry which is preliminary data.</text>
</comment>
<feature type="compositionally biased region" description="Basic and acidic residues" evidence="1">
    <location>
        <begin position="34"/>
        <end position="44"/>
    </location>
</feature>
<gene>
    <name evidence="2" type="ORF">ABID49_000266</name>
</gene>
<accession>A0ABV2G7X0</accession>
<keyword evidence="3" id="KW-1185">Reference proteome</keyword>
<dbReference type="EMBL" id="JBEPLW010000001">
    <property type="protein sequence ID" value="MET3574390.1"/>
    <property type="molecule type" value="Genomic_DNA"/>
</dbReference>
<evidence type="ECO:0000256" key="1">
    <source>
        <dbReference type="SAM" id="MobiDB-lite"/>
    </source>
</evidence>
<dbReference type="Proteomes" id="UP001549099">
    <property type="component" value="Unassembled WGS sequence"/>
</dbReference>
<organism evidence="2 3">
    <name type="scientific">Bhargavaea ullalensis</name>
    <dbReference type="NCBI Taxonomy" id="1265685"/>
    <lineage>
        <taxon>Bacteria</taxon>
        <taxon>Bacillati</taxon>
        <taxon>Bacillota</taxon>
        <taxon>Bacilli</taxon>
        <taxon>Bacillales</taxon>
        <taxon>Caryophanaceae</taxon>
        <taxon>Bhargavaea</taxon>
    </lineage>
</organism>
<protein>
    <submittedName>
        <fullName evidence="2">Uncharacterized protein</fullName>
    </submittedName>
</protein>
<reference evidence="2 3" key="1">
    <citation type="submission" date="2024-06" db="EMBL/GenBank/DDBJ databases">
        <title>Genomic Encyclopedia of Type Strains, Phase IV (KMG-IV): sequencing the most valuable type-strain genomes for metagenomic binning, comparative biology and taxonomic classification.</title>
        <authorList>
            <person name="Goeker M."/>
        </authorList>
    </citation>
    <scope>NUCLEOTIDE SEQUENCE [LARGE SCALE GENOMIC DNA]</scope>
    <source>
        <strain evidence="2 3">DSM 26128</strain>
    </source>
</reference>
<evidence type="ECO:0000313" key="2">
    <source>
        <dbReference type="EMBL" id="MET3574390.1"/>
    </source>
</evidence>
<proteinExistence type="predicted"/>
<feature type="compositionally biased region" description="Basic and acidic residues" evidence="1">
    <location>
        <begin position="51"/>
        <end position="64"/>
    </location>
</feature>
<feature type="region of interest" description="Disordered" evidence="1">
    <location>
        <begin position="34"/>
        <end position="65"/>
    </location>
</feature>
<evidence type="ECO:0000313" key="3">
    <source>
        <dbReference type="Proteomes" id="UP001549099"/>
    </source>
</evidence>